<dbReference type="EMBL" id="JBHTBF010000002">
    <property type="protein sequence ID" value="MFC7317924.1"/>
    <property type="molecule type" value="Genomic_DNA"/>
</dbReference>
<organism evidence="2 3">
    <name type="scientific">Halomarina halobia</name>
    <dbReference type="NCBI Taxonomy" id="3033386"/>
    <lineage>
        <taxon>Archaea</taxon>
        <taxon>Methanobacteriati</taxon>
        <taxon>Methanobacteriota</taxon>
        <taxon>Stenosarchaea group</taxon>
        <taxon>Halobacteria</taxon>
        <taxon>Halobacteriales</taxon>
        <taxon>Natronomonadaceae</taxon>
        <taxon>Halomarina</taxon>
    </lineage>
</organism>
<accession>A0ABD6ABG5</accession>
<dbReference type="Gene3D" id="3.90.79.10">
    <property type="entry name" value="Nucleoside Triphosphate Pyrophosphohydrolase"/>
    <property type="match status" value="1"/>
</dbReference>
<protein>
    <submittedName>
        <fullName evidence="2">NUDIX domain-containing protein</fullName>
    </submittedName>
</protein>
<evidence type="ECO:0000313" key="2">
    <source>
        <dbReference type="EMBL" id="MFC7317924.1"/>
    </source>
</evidence>
<sequence>MSVSDTHERVSDYLRVLDGSYSGFTVRQTTLSVRAEVYDRMASLASAGVVDAAVRVRNATDEVLAVREAGDGWTDPYGLVRRDETIESGARRSLRERTGIDAALDDLLGVTIVCLTDATNPDRDSLYRLSALFSGRYVGGEPESNCAWRSRPPRSISAI</sequence>
<name>A0ABD6ABG5_9EURY</name>
<dbReference type="SUPFAM" id="SSF55811">
    <property type="entry name" value="Nudix"/>
    <property type="match status" value="1"/>
</dbReference>
<evidence type="ECO:0000313" key="3">
    <source>
        <dbReference type="Proteomes" id="UP001596547"/>
    </source>
</evidence>
<dbReference type="Pfam" id="PF00293">
    <property type="entry name" value="NUDIX"/>
    <property type="match status" value="1"/>
</dbReference>
<feature type="domain" description="Nudix hydrolase" evidence="1">
    <location>
        <begin position="45"/>
        <end position="159"/>
    </location>
</feature>
<dbReference type="InterPro" id="IPR015797">
    <property type="entry name" value="NUDIX_hydrolase-like_dom_sf"/>
</dbReference>
<dbReference type="InterPro" id="IPR000086">
    <property type="entry name" value="NUDIX_hydrolase_dom"/>
</dbReference>
<reference evidence="2 3" key="1">
    <citation type="journal article" date="2019" name="Int. J. Syst. Evol. Microbiol.">
        <title>The Global Catalogue of Microorganisms (GCM) 10K type strain sequencing project: providing services to taxonomists for standard genome sequencing and annotation.</title>
        <authorList>
            <consortium name="The Broad Institute Genomics Platform"/>
            <consortium name="The Broad Institute Genome Sequencing Center for Infectious Disease"/>
            <person name="Wu L."/>
            <person name="Ma J."/>
        </authorList>
    </citation>
    <scope>NUCLEOTIDE SEQUENCE [LARGE SCALE GENOMIC DNA]</scope>
    <source>
        <strain evidence="2 3">PSR21</strain>
    </source>
</reference>
<dbReference type="GeneID" id="79315393"/>
<comment type="caution">
    <text evidence="2">The sequence shown here is derived from an EMBL/GenBank/DDBJ whole genome shotgun (WGS) entry which is preliminary data.</text>
</comment>
<dbReference type="RefSeq" id="WP_276302840.1">
    <property type="nucleotide sequence ID" value="NZ_CP119992.1"/>
</dbReference>
<keyword evidence="3" id="KW-1185">Reference proteome</keyword>
<dbReference type="PROSITE" id="PS51462">
    <property type="entry name" value="NUDIX"/>
    <property type="match status" value="1"/>
</dbReference>
<proteinExistence type="predicted"/>
<gene>
    <name evidence="2" type="ORF">ACFQPE_14145</name>
</gene>
<dbReference type="AlphaFoldDB" id="A0ABD6ABG5"/>
<dbReference type="Proteomes" id="UP001596547">
    <property type="component" value="Unassembled WGS sequence"/>
</dbReference>
<evidence type="ECO:0000259" key="1">
    <source>
        <dbReference type="PROSITE" id="PS51462"/>
    </source>
</evidence>